<dbReference type="SUPFAM" id="SSF102588">
    <property type="entry name" value="LmbE-like"/>
    <property type="match status" value="1"/>
</dbReference>
<dbReference type="AlphaFoldDB" id="A0AAD4LQ38"/>
<feature type="chain" id="PRO_5042164136" description="N-acetylglucosaminylphosphatidylinositol deacetylase" evidence="3">
    <location>
        <begin position="26"/>
        <end position="301"/>
    </location>
</feature>
<dbReference type="Proteomes" id="UP001201163">
    <property type="component" value="Unassembled WGS sequence"/>
</dbReference>
<protein>
    <recommendedName>
        <fullName evidence="2">N-acetylglucosaminylphosphatidylinositol deacetylase</fullName>
        <ecNumber evidence="2">3.5.1.89</ecNumber>
    </recommendedName>
</protein>
<dbReference type="GO" id="GO:0005783">
    <property type="term" value="C:endoplasmic reticulum"/>
    <property type="evidence" value="ECO:0007669"/>
    <property type="project" value="TreeGrafter"/>
</dbReference>
<keyword evidence="5" id="KW-1185">Reference proteome</keyword>
<evidence type="ECO:0000313" key="4">
    <source>
        <dbReference type="EMBL" id="KAH8996279.1"/>
    </source>
</evidence>
<dbReference type="EC" id="3.5.1.89" evidence="2"/>
<dbReference type="Pfam" id="PF02585">
    <property type="entry name" value="PIG-L"/>
    <property type="match status" value="1"/>
</dbReference>
<comment type="caution">
    <text evidence="4">The sequence shown here is derived from an EMBL/GenBank/DDBJ whole genome shotgun (WGS) entry which is preliminary data.</text>
</comment>
<sequence>MAIPGLYVALALLPVLLGLLRPLHSSNVFPFGPASDSSSPRLLLLTAHPDDETFFFGPTLTSLIPSSGVSLSPSPTHSNSVPFAFPHVYSLCFSVGNADGLGYERRRELQDSLDVLGVAEDKRWVLDKNEFQDNITAMWNASLIAATVYDFISDHDISIILTFDSYGVSGHPNHYSLYHGVSQLLAMPPASFKYPLAAYSLTSKSVVTKYIGIMAPILAKLKMTFSSVLQLTGRGTETGSPDLPVQPIFVAGIGGYYRAVLATLQHRSQRAWFRWLYMVFSQYLWVNEWERIHATVDVKTL</sequence>
<evidence type="ECO:0000256" key="3">
    <source>
        <dbReference type="SAM" id="SignalP"/>
    </source>
</evidence>
<dbReference type="InterPro" id="IPR003737">
    <property type="entry name" value="GlcNAc_PI_deacetylase-related"/>
</dbReference>
<dbReference type="EMBL" id="JAKELL010000009">
    <property type="protein sequence ID" value="KAH8996279.1"/>
    <property type="molecule type" value="Genomic_DNA"/>
</dbReference>
<reference evidence="4" key="1">
    <citation type="submission" date="2022-01" db="EMBL/GenBank/DDBJ databases">
        <title>Comparative genomics reveals a dynamic genome evolution in the ectomycorrhizal milk-cap (Lactarius) mushrooms.</title>
        <authorList>
            <consortium name="DOE Joint Genome Institute"/>
            <person name="Lebreton A."/>
            <person name="Tang N."/>
            <person name="Kuo A."/>
            <person name="LaButti K."/>
            <person name="Drula E."/>
            <person name="Barry K."/>
            <person name="Clum A."/>
            <person name="Lipzen A."/>
            <person name="Mousain D."/>
            <person name="Ng V."/>
            <person name="Wang R."/>
            <person name="Wang X."/>
            <person name="Dai Y."/>
            <person name="Henrissat B."/>
            <person name="Grigoriev I.V."/>
            <person name="Guerin-Laguette A."/>
            <person name="Yu F."/>
            <person name="Martin F.M."/>
        </authorList>
    </citation>
    <scope>NUCLEOTIDE SEQUENCE</scope>
    <source>
        <strain evidence="4">QP</strain>
    </source>
</reference>
<gene>
    <name evidence="4" type="ORF">EDB92DRAFT_1793775</name>
</gene>
<evidence type="ECO:0000256" key="1">
    <source>
        <dbReference type="ARBA" id="ARBA00006066"/>
    </source>
</evidence>
<organism evidence="4 5">
    <name type="scientific">Lactarius akahatsu</name>
    <dbReference type="NCBI Taxonomy" id="416441"/>
    <lineage>
        <taxon>Eukaryota</taxon>
        <taxon>Fungi</taxon>
        <taxon>Dikarya</taxon>
        <taxon>Basidiomycota</taxon>
        <taxon>Agaricomycotina</taxon>
        <taxon>Agaricomycetes</taxon>
        <taxon>Russulales</taxon>
        <taxon>Russulaceae</taxon>
        <taxon>Lactarius</taxon>
    </lineage>
</organism>
<dbReference type="InterPro" id="IPR024078">
    <property type="entry name" value="LmbE-like_dom_sf"/>
</dbReference>
<comment type="similarity">
    <text evidence="1">Belongs to the PIGL family.</text>
</comment>
<name>A0AAD4LQ38_9AGAM</name>
<proteinExistence type="inferred from homology"/>
<evidence type="ECO:0000256" key="2">
    <source>
        <dbReference type="ARBA" id="ARBA00012176"/>
    </source>
</evidence>
<evidence type="ECO:0000313" key="5">
    <source>
        <dbReference type="Proteomes" id="UP001201163"/>
    </source>
</evidence>
<keyword evidence="3" id="KW-0732">Signal</keyword>
<dbReference type="PANTHER" id="PTHR12993">
    <property type="entry name" value="N-ACETYLGLUCOSAMINYL-PHOSPHATIDYLINOSITOL DE-N-ACETYLASE-RELATED"/>
    <property type="match status" value="1"/>
</dbReference>
<dbReference type="GO" id="GO:0000225">
    <property type="term" value="F:N-acetylglucosaminylphosphatidylinositol deacetylase activity"/>
    <property type="evidence" value="ECO:0007669"/>
    <property type="project" value="UniProtKB-EC"/>
</dbReference>
<accession>A0AAD4LQ38</accession>
<dbReference type="PANTHER" id="PTHR12993:SF11">
    <property type="entry name" value="N-ACETYLGLUCOSAMINYL-PHOSPHATIDYLINOSITOL DE-N-ACETYLASE"/>
    <property type="match status" value="1"/>
</dbReference>
<feature type="signal peptide" evidence="3">
    <location>
        <begin position="1"/>
        <end position="25"/>
    </location>
</feature>
<dbReference type="Gene3D" id="3.40.50.10320">
    <property type="entry name" value="LmbE-like"/>
    <property type="match status" value="1"/>
</dbReference>